<name>A0ABW4XI98_9GAMM</name>
<keyword evidence="1 2" id="KW-0378">Hydrolase</keyword>
<dbReference type="Proteomes" id="UP001597380">
    <property type="component" value="Unassembled WGS sequence"/>
</dbReference>
<reference evidence="3" key="1">
    <citation type="journal article" date="2019" name="Int. J. Syst. Evol. Microbiol.">
        <title>The Global Catalogue of Microorganisms (GCM) 10K type strain sequencing project: providing services to taxonomists for standard genome sequencing and annotation.</title>
        <authorList>
            <consortium name="The Broad Institute Genomics Platform"/>
            <consortium name="The Broad Institute Genome Sequencing Center for Infectious Disease"/>
            <person name="Wu L."/>
            <person name="Ma J."/>
        </authorList>
    </citation>
    <scope>NUCLEOTIDE SEQUENCE [LARGE SCALE GENOMIC DNA]</scope>
    <source>
        <strain evidence="3">CGMCC 1.10992</strain>
    </source>
</reference>
<dbReference type="RefSeq" id="WP_345337793.1">
    <property type="nucleotide sequence ID" value="NZ_BAABLI010000003.1"/>
</dbReference>
<dbReference type="Gene3D" id="2.40.260.10">
    <property type="entry name" value="Sortase"/>
    <property type="match status" value="1"/>
</dbReference>
<evidence type="ECO:0000313" key="2">
    <source>
        <dbReference type="EMBL" id="MFD2094376.1"/>
    </source>
</evidence>
<keyword evidence="3" id="KW-1185">Reference proteome</keyword>
<dbReference type="InterPro" id="IPR041999">
    <property type="entry name" value="Sortase_D_1"/>
</dbReference>
<proteinExistence type="predicted"/>
<dbReference type="GO" id="GO:0016787">
    <property type="term" value="F:hydrolase activity"/>
    <property type="evidence" value="ECO:0007669"/>
    <property type="project" value="UniProtKB-KW"/>
</dbReference>
<dbReference type="Pfam" id="PF04203">
    <property type="entry name" value="Sortase"/>
    <property type="match status" value="1"/>
</dbReference>
<evidence type="ECO:0000313" key="3">
    <source>
        <dbReference type="Proteomes" id="UP001597380"/>
    </source>
</evidence>
<dbReference type="CDD" id="cd05828">
    <property type="entry name" value="Sortase_D_1"/>
    <property type="match status" value="1"/>
</dbReference>
<accession>A0ABW4XI98</accession>
<evidence type="ECO:0000256" key="1">
    <source>
        <dbReference type="ARBA" id="ARBA00022801"/>
    </source>
</evidence>
<protein>
    <submittedName>
        <fullName evidence="2">Class GN sortase</fullName>
        <ecNumber evidence="2">3.4.22.-</ecNumber>
    </submittedName>
</protein>
<comment type="caution">
    <text evidence="2">The sequence shown here is derived from an EMBL/GenBank/DDBJ whole genome shotgun (WGS) entry which is preliminary data.</text>
</comment>
<gene>
    <name evidence="2" type="ORF">ACFSJ3_00125</name>
</gene>
<dbReference type="NCBIfam" id="TIGR01076">
    <property type="entry name" value="sortase_fam"/>
    <property type="match status" value="1"/>
</dbReference>
<dbReference type="EC" id="3.4.22.-" evidence="2"/>
<dbReference type="InterPro" id="IPR023365">
    <property type="entry name" value="Sortase_dom-sf"/>
</dbReference>
<organism evidence="2 3">
    <name type="scientific">Corallincola platygyrae</name>
    <dbReference type="NCBI Taxonomy" id="1193278"/>
    <lineage>
        <taxon>Bacteria</taxon>
        <taxon>Pseudomonadati</taxon>
        <taxon>Pseudomonadota</taxon>
        <taxon>Gammaproteobacteria</taxon>
        <taxon>Alteromonadales</taxon>
        <taxon>Psychromonadaceae</taxon>
        <taxon>Corallincola</taxon>
    </lineage>
</organism>
<dbReference type="InterPro" id="IPR022445">
    <property type="entry name" value="Sortase_proteobact_type"/>
</dbReference>
<sequence length="221" mass="25100">MLSRRRDLLLIAASLMLLSSVFLIDGAWIKAKAVVAQWLIASSWQSETSESRTDYRVSSLPWPWADTWPMAKLEVPHLNITQYVMAGLDGESLAFGPGMDPLSTEDSGLLLAGHKDTHFDYLQRLSPGDKVHVTLKNREPWEFEVTATAVVELTPQVRNIVVKENQLALVTCYPFGIEQSDPNKRYLVLAERRQRELASSSEELLYLTQTIPWMRNLQVKM</sequence>
<dbReference type="InterPro" id="IPR005754">
    <property type="entry name" value="Sortase"/>
</dbReference>
<dbReference type="EMBL" id="JBHUHT010000003">
    <property type="protein sequence ID" value="MFD2094376.1"/>
    <property type="molecule type" value="Genomic_DNA"/>
</dbReference>
<dbReference type="NCBIfam" id="TIGR03784">
    <property type="entry name" value="marine_sortase"/>
    <property type="match status" value="1"/>
</dbReference>
<dbReference type="SUPFAM" id="SSF63817">
    <property type="entry name" value="Sortase"/>
    <property type="match status" value="1"/>
</dbReference>